<accession>A0A1N6PVJ1</accession>
<dbReference type="InterPro" id="IPR029058">
    <property type="entry name" value="AB_hydrolase_fold"/>
</dbReference>
<dbReference type="InterPro" id="IPR002469">
    <property type="entry name" value="Peptidase_S9B_N"/>
</dbReference>
<reference evidence="3 4" key="1">
    <citation type="submission" date="2017-01" db="EMBL/GenBank/DDBJ databases">
        <authorList>
            <person name="Mah S.A."/>
            <person name="Swanson W.J."/>
            <person name="Moy G.W."/>
            <person name="Vacquier V.D."/>
        </authorList>
    </citation>
    <scope>NUCLEOTIDE SEQUENCE [LARGE SCALE GENOMIC DNA]</scope>
    <source>
        <strain evidence="3 4">DSM 45758</strain>
    </source>
</reference>
<dbReference type="EMBL" id="FTNF01000001">
    <property type="protein sequence ID" value="SIQ08305.1"/>
    <property type="molecule type" value="Genomic_DNA"/>
</dbReference>
<evidence type="ECO:0000313" key="4">
    <source>
        <dbReference type="Proteomes" id="UP000186004"/>
    </source>
</evidence>
<name>A0A1N6PVJ1_9ACTN</name>
<dbReference type="OrthoDB" id="9812921at2"/>
<dbReference type="InterPro" id="IPR001375">
    <property type="entry name" value="Peptidase_S9_cat"/>
</dbReference>
<dbReference type="Pfam" id="PF00930">
    <property type="entry name" value="DPPIV_N"/>
    <property type="match status" value="1"/>
</dbReference>
<proteinExistence type="predicted"/>
<dbReference type="SUPFAM" id="SSF82171">
    <property type="entry name" value="DPP6 N-terminal domain-like"/>
    <property type="match status" value="1"/>
</dbReference>
<dbReference type="Gene3D" id="3.40.50.1820">
    <property type="entry name" value="alpha/beta hydrolase"/>
    <property type="match status" value="1"/>
</dbReference>
<dbReference type="Pfam" id="PF00326">
    <property type="entry name" value="Peptidase_S9"/>
    <property type="match status" value="1"/>
</dbReference>
<dbReference type="InterPro" id="IPR050278">
    <property type="entry name" value="Serine_Prot_S9B/DPPIV"/>
</dbReference>
<dbReference type="GO" id="GO:0006508">
    <property type="term" value="P:proteolysis"/>
    <property type="evidence" value="ECO:0007669"/>
    <property type="project" value="InterPro"/>
</dbReference>
<dbReference type="Gene3D" id="2.140.10.30">
    <property type="entry name" value="Dipeptidylpeptidase IV, N-terminal domain"/>
    <property type="match status" value="1"/>
</dbReference>
<dbReference type="PANTHER" id="PTHR11731:SF193">
    <property type="entry name" value="DIPEPTIDYL PEPTIDASE 9"/>
    <property type="match status" value="1"/>
</dbReference>
<feature type="domain" description="Peptidase S9 prolyl oligopeptidase catalytic" evidence="1">
    <location>
        <begin position="512"/>
        <end position="715"/>
    </location>
</feature>
<protein>
    <submittedName>
        <fullName evidence="3">Dipeptidyl-peptidase-4</fullName>
    </submittedName>
</protein>
<keyword evidence="4" id="KW-1185">Reference proteome</keyword>
<dbReference type="PANTHER" id="PTHR11731">
    <property type="entry name" value="PROTEASE FAMILY S9B,C DIPEPTIDYL-PEPTIDASE IV-RELATED"/>
    <property type="match status" value="1"/>
</dbReference>
<dbReference type="STRING" id="1198245.SAMN05444858_10145"/>
<evidence type="ECO:0000313" key="3">
    <source>
        <dbReference type="EMBL" id="SIQ08305.1"/>
    </source>
</evidence>
<dbReference type="GO" id="GO:0008239">
    <property type="term" value="F:dipeptidyl-peptidase activity"/>
    <property type="evidence" value="ECO:0007669"/>
    <property type="project" value="TreeGrafter"/>
</dbReference>
<gene>
    <name evidence="3" type="ORF">SAMN05444858_10145</name>
</gene>
<dbReference type="SUPFAM" id="SSF53474">
    <property type="entry name" value="alpha/beta-Hydrolases"/>
    <property type="match status" value="1"/>
</dbReference>
<dbReference type="RefSeq" id="WP_076466518.1">
    <property type="nucleotide sequence ID" value="NZ_FTNF01000001.1"/>
</dbReference>
<organism evidence="3 4">
    <name type="scientific">Micromonospora avicenniae</name>
    <dbReference type="NCBI Taxonomy" id="1198245"/>
    <lineage>
        <taxon>Bacteria</taxon>
        <taxon>Bacillati</taxon>
        <taxon>Actinomycetota</taxon>
        <taxon>Actinomycetes</taxon>
        <taxon>Micromonosporales</taxon>
        <taxon>Micromonosporaceae</taxon>
        <taxon>Micromonospora</taxon>
    </lineage>
</organism>
<evidence type="ECO:0000259" key="1">
    <source>
        <dbReference type="Pfam" id="PF00326"/>
    </source>
</evidence>
<dbReference type="Proteomes" id="UP000186004">
    <property type="component" value="Unassembled WGS sequence"/>
</dbReference>
<sequence length="715" mass="76846">MDYPELAARTRRFSHGAPRAVSVADDGSRVIFLRSAGPEDPADALWLLDVATGEERLVADPAVLLGADTGPTELSPGERALRERLRLSADGIGSYALDAAGRVAVFAIAGRLFRADLVHGDVVEVAAVGPVLDPRPDPTGERLAYVTDATDGVRRGELRVVDADGTDTMLAGEDSGVTWGLAEHIAAEEFDRFRGYWWAPDGRSVLAARVDESRLDRWHLHDPADPATPPTTVAYPRAGGPNAEVSLHLLDLDGGWVDVHWDRETYPYLTAVSWNDGGPLITVLRRSQQHGLVLAVDPRTGETQVHAELADPRWVEPIAGTPAHLPDGRVLVGGELAHDGYDARCLFADGTLLTPPSLYVRRVVGRLPTVGAGAPDLLVEASDGEPSERHLFRVRTTIGGGVDARRLTSDSGWHTAAVGGDVLVVGVASLDHAGTRWTVWRGAEEVAVLESRAAVAPYSPLPLLERVTDRRLPSAVLYPNSYVTGRRLPVLLDVYGGPGHQEVVAARAPWLERQWWADAGFAVVVVDNRGTPGVAPSFEKAIHRRVADVVLLDQVEALTALADKHPDLDLSRVAVRGWSFGGWLAGLAVLRHPELFRCGIAGAPVSDWSLYDTAYTERYLGMPDEGVDVYAHHSLVELATEPVTGPEEARPLLLVHGMADDNVVAAHTLRLSAALLSSGRPHSVLPLTGATHMAAGGTAERLLRLELDFVRTHLG</sequence>
<dbReference type="AlphaFoldDB" id="A0A1N6PVJ1"/>
<evidence type="ECO:0000259" key="2">
    <source>
        <dbReference type="Pfam" id="PF00930"/>
    </source>
</evidence>
<dbReference type="GO" id="GO:0008236">
    <property type="term" value="F:serine-type peptidase activity"/>
    <property type="evidence" value="ECO:0007669"/>
    <property type="project" value="InterPro"/>
</dbReference>
<feature type="domain" description="Dipeptidylpeptidase IV N-terminal" evidence="2">
    <location>
        <begin position="121"/>
        <end position="416"/>
    </location>
</feature>